<dbReference type="PROSITE" id="PS00409">
    <property type="entry name" value="PROKAR_NTER_METHYL"/>
    <property type="match status" value="1"/>
</dbReference>
<feature type="transmembrane region" description="Helical" evidence="1">
    <location>
        <begin position="12"/>
        <end position="33"/>
    </location>
</feature>
<dbReference type="Proteomes" id="UP001319827">
    <property type="component" value="Chromosome"/>
</dbReference>
<sequence length="133" mass="14048">MRYPGKGQKGFTLVELLIALTIFAIGLLSLAGMQVTAIQTNSSASSLSAATALAQGVMEEILALDVNHPLIRTNAADATWWSDRVVDGGGGSYDATYDVVRDAPVVGVSTITVTVSNNLGRTINLTGYRRYVD</sequence>
<reference evidence="2 3" key="2">
    <citation type="journal article" date="2021" name="Int. J. Syst. Evol. Microbiol.">
        <title>Isolation and Polyphasic Characterization of Desulfuromonas versatilis sp. Nov., an Electrogenic Bacteria Capable of Versatile Metabolism Isolated from a Graphene Oxide-Reducing Enrichment Culture.</title>
        <authorList>
            <person name="Xie L."/>
            <person name="Yoshida N."/>
            <person name="Ishii S."/>
            <person name="Meng L."/>
        </authorList>
    </citation>
    <scope>NUCLEOTIDE SEQUENCE [LARGE SCALE GENOMIC DNA]</scope>
    <source>
        <strain evidence="2 3">NIT-T3</strain>
    </source>
</reference>
<dbReference type="Gene3D" id="3.30.700.10">
    <property type="entry name" value="Glycoprotein, Type 4 Pilin"/>
    <property type="match status" value="1"/>
</dbReference>
<evidence type="ECO:0008006" key="4">
    <source>
        <dbReference type="Google" id="ProtNLM"/>
    </source>
</evidence>
<gene>
    <name evidence="2" type="ORF">DESUT3_17060</name>
</gene>
<reference evidence="2 3" key="1">
    <citation type="journal article" date="2016" name="C (Basel)">
        <title>Selective Growth of and Electricity Production by Marine Exoelectrogenic Bacteria in Self-Aggregated Hydrogel of Microbially Reduced Graphene Oxide.</title>
        <authorList>
            <person name="Yoshida N."/>
            <person name="Goto Y."/>
            <person name="Miyata Y."/>
        </authorList>
    </citation>
    <scope>NUCLEOTIDE SEQUENCE [LARGE SCALE GENOMIC DNA]</scope>
    <source>
        <strain evidence="2 3">NIT-T3</strain>
    </source>
</reference>
<dbReference type="Pfam" id="PF07963">
    <property type="entry name" value="N_methyl"/>
    <property type="match status" value="1"/>
</dbReference>
<dbReference type="InterPro" id="IPR045584">
    <property type="entry name" value="Pilin-like"/>
</dbReference>
<keyword evidence="1" id="KW-0812">Transmembrane</keyword>
<dbReference type="EMBL" id="AP024355">
    <property type="protein sequence ID" value="BCR04637.1"/>
    <property type="molecule type" value="Genomic_DNA"/>
</dbReference>
<dbReference type="InterPro" id="IPR012902">
    <property type="entry name" value="N_methyl_site"/>
</dbReference>
<keyword evidence="1" id="KW-1133">Transmembrane helix</keyword>
<name>A0ABM8HRQ4_9BACT</name>
<evidence type="ECO:0000256" key="1">
    <source>
        <dbReference type="SAM" id="Phobius"/>
    </source>
</evidence>
<proteinExistence type="predicted"/>
<dbReference type="SUPFAM" id="SSF54523">
    <property type="entry name" value="Pili subunits"/>
    <property type="match status" value="1"/>
</dbReference>
<evidence type="ECO:0000313" key="3">
    <source>
        <dbReference type="Proteomes" id="UP001319827"/>
    </source>
</evidence>
<evidence type="ECO:0000313" key="2">
    <source>
        <dbReference type="EMBL" id="BCR04637.1"/>
    </source>
</evidence>
<accession>A0ABM8HRQ4</accession>
<organism evidence="2 3">
    <name type="scientific">Desulfuromonas versatilis</name>
    <dbReference type="NCBI Taxonomy" id="2802975"/>
    <lineage>
        <taxon>Bacteria</taxon>
        <taxon>Pseudomonadati</taxon>
        <taxon>Thermodesulfobacteriota</taxon>
        <taxon>Desulfuromonadia</taxon>
        <taxon>Desulfuromonadales</taxon>
        <taxon>Desulfuromonadaceae</taxon>
        <taxon>Desulfuromonas</taxon>
    </lineage>
</organism>
<dbReference type="RefSeq" id="WP_221252091.1">
    <property type="nucleotide sequence ID" value="NZ_AP024355.1"/>
</dbReference>
<keyword evidence="1" id="KW-0472">Membrane</keyword>
<dbReference type="NCBIfam" id="TIGR02532">
    <property type="entry name" value="IV_pilin_GFxxxE"/>
    <property type="match status" value="1"/>
</dbReference>
<protein>
    <recommendedName>
        <fullName evidence="4">Type IV pilus modification protein PilV</fullName>
    </recommendedName>
</protein>
<keyword evidence="3" id="KW-1185">Reference proteome</keyword>